<dbReference type="Proteomes" id="UP000230233">
    <property type="component" value="Chromosome IV"/>
</dbReference>
<accession>A0A2G5U2J2</accession>
<evidence type="ECO:0000313" key="1">
    <source>
        <dbReference type="EMBL" id="PIC33446.1"/>
    </source>
</evidence>
<evidence type="ECO:0000313" key="2">
    <source>
        <dbReference type="Proteomes" id="UP000230233"/>
    </source>
</evidence>
<dbReference type="EMBL" id="PDUG01000004">
    <property type="protein sequence ID" value="PIC33446.1"/>
    <property type="molecule type" value="Genomic_DNA"/>
</dbReference>
<keyword evidence="2" id="KW-1185">Reference proteome</keyword>
<comment type="caution">
    <text evidence="1">The sequence shown here is derived from an EMBL/GenBank/DDBJ whole genome shotgun (WGS) entry which is preliminary data.</text>
</comment>
<organism evidence="1 2">
    <name type="scientific">Caenorhabditis nigoni</name>
    <dbReference type="NCBI Taxonomy" id="1611254"/>
    <lineage>
        <taxon>Eukaryota</taxon>
        <taxon>Metazoa</taxon>
        <taxon>Ecdysozoa</taxon>
        <taxon>Nematoda</taxon>
        <taxon>Chromadorea</taxon>
        <taxon>Rhabditida</taxon>
        <taxon>Rhabditina</taxon>
        <taxon>Rhabditomorpha</taxon>
        <taxon>Rhabditoidea</taxon>
        <taxon>Rhabditidae</taxon>
        <taxon>Peloderinae</taxon>
        <taxon>Caenorhabditis</taxon>
    </lineage>
</organism>
<reference evidence="2" key="1">
    <citation type="submission" date="2017-10" db="EMBL/GenBank/DDBJ databases">
        <title>Rapid genome shrinkage in a self-fertile nematode reveals novel sperm competition proteins.</title>
        <authorList>
            <person name="Yin D."/>
            <person name="Schwarz E.M."/>
            <person name="Thomas C.G."/>
            <person name="Felde R.L."/>
            <person name="Korf I.F."/>
            <person name="Cutter A.D."/>
            <person name="Schartner C.M."/>
            <person name="Ralston E.J."/>
            <person name="Meyer B.J."/>
            <person name="Haag E.S."/>
        </authorList>
    </citation>
    <scope>NUCLEOTIDE SEQUENCE [LARGE SCALE GENOMIC DNA]</scope>
    <source>
        <strain evidence="2">JU1422</strain>
    </source>
</reference>
<sequence>MAPALNSSLPLVNATNSSLSFDIEQQLAKITDACLTIPEQEQISGNIVRGHMARIVNMYLTSTVGQIIGFQELRNVLGFVPNGNWTYVKTPSDEEIAAAPTIEKYYELKEQRHFFFNFFSEKISLHAVAFFDKRIPAVRAIYRHTFEENSRRHKPKRITDRKEVDRMIDVFKTTFNRIDDAMSDMQHKNSLNKYCPDKMGLSSS</sequence>
<gene>
    <name evidence="1" type="primary">Cnig_chr_IV.g13422</name>
    <name evidence="1" type="ORF">B9Z55_013422</name>
</gene>
<proteinExistence type="predicted"/>
<name>A0A2G5U2J2_9PELO</name>
<dbReference type="AlphaFoldDB" id="A0A2G5U2J2"/>
<protein>
    <submittedName>
        <fullName evidence="1">Uncharacterized protein</fullName>
    </submittedName>
</protein>
<dbReference type="STRING" id="1611254.A0A2G5U2J2"/>
<dbReference type="OrthoDB" id="5857052at2759"/>